<reference evidence="2 3" key="1">
    <citation type="submission" date="2018-11" db="EMBL/GenBank/DDBJ databases">
        <title>Chryseotalea sanarue gen. nov., sp., nov., a member of the family Cytophagaceae, isolated from a brackish lake in Hamamatsu Japan.</title>
        <authorList>
            <person name="Maejima Y."/>
            <person name="Iino T."/>
            <person name="Muraguchi Y."/>
            <person name="Fukuda K."/>
            <person name="Ohkuma M."/>
            <person name="Moriuchi R."/>
            <person name="Dohra H."/>
            <person name="Kimbara K."/>
            <person name="Shintani M."/>
        </authorList>
    </citation>
    <scope>NUCLEOTIDE SEQUENCE [LARGE SCALE GENOMIC DNA]</scope>
    <source>
        <strain evidence="2 3">Ys</strain>
    </source>
</reference>
<dbReference type="RefSeq" id="WP_127123181.1">
    <property type="nucleotide sequence ID" value="NZ_BHXQ01000005.1"/>
</dbReference>
<evidence type="ECO:0000313" key="2">
    <source>
        <dbReference type="EMBL" id="GCC52522.1"/>
    </source>
</evidence>
<dbReference type="Proteomes" id="UP000288227">
    <property type="component" value="Unassembled WGS sequence"/>
</dbReference>
<sequence>MNKLIFILVSYLSFSITNSASSQTSSSSLIATNYNYLKTESAFLFTDNSVYTKGEKILYKVFVWGNTDLQEISNVAFVLLKNSRGRIIEQQRILINEGEGNGDIILSDSLTTDIYTVEVYTKWMQNFSETPLSLKNVWVGDPKQSLSDSKDPNLSVSIFPESGNFLADNLPNKLLIYPATYHPEGFRFELSDPDGKQIQNVAFDAFYGVTAVSIAKAGVYSYRICFSGSEKCITGILPTSELPSFEIAENSDGSIKVSFRNFESSNLNTTTLIAMNNGSIILSRDLKTTEDIVVKAHELRSGEIQVLLLNKTHGITAFQSFYNLKGEGKSNLKLVSEKAKSIDERLVYLKNDKNNKFKLTALVQPKEVAGYLTSVSELKKQGVDVDMLLSQKNYGNNEVLKRIVNGTDFEYNNYRFVSVNDSTRLINNKIYNTPIDLLLSGFDKPAHLDSILYFKSRLDRVKKTYELTESSFQKITPDKSFIPDDYTEIKSTKDFLDLAIPNLLPAPGSKNKEQVFSFTNLKEQKSFYSQPPIICLNGFILPSIKSIYDFPLSDISSIDIVYNAQSIIEQGVKDFFPNGVIFVFTKSKLHPLVQYSRSNFPFFSRGVNWPGQFNNNNTIHSDKRIPQFKTVYNWYPSLVFDDKRPVLCNTPNNAETEFYLTLLTMSEAREGVIERFRLKK</sequence>
<dbReference type="OrthoDB" id="679547at2"/>
<evidence type="ECO:0000313" key="3">
    <source>
        <dbReference type="Proteomes" id="UP000288227"/>
    </source>
</evidence>
<keyword evidence="1" id="KW-0732">Signal</keyword>
<feature type="signal peptide" evidence="1">
    <location>
        <begin position="1"/>
        <end position="22"/>
    </location>
</feature>
<proteinExistence type="predicted"/>
<dbReference type="Gene3D" id="2.60.40.1930">
    <property type="match status" value="1"/>
</dbReference>
<name>A0A401UCC3_9BACT</name>
<protein>
    <submittedName>
        <fullName evidence="2">Uncharacterized protein</fullName>
    </submittedName>
</protein>
<evidence type="ECO:0000256" key="1">
    <source>
        <dbReference type="SAM" id="SignalP"/>
    </source>
</evidence>
<gene>
    <name evidence="2" type="ORF">SanaruYs_27590</name>
</gene>
<comment type="caution">
    <text evidence="2">The sequence shown here is derived from an EMBL/GenBank/DDBJ whole genome shotgun (WGS) entry which is preliminary data.</text>
</comment>
<accession>A0A401UCC3</accession>
<organism evidence="2 3">
    <name type="scientific">Chryseotalea sanaruensis</name>
    <dbReference type="NCBI Taxonomy" id="2482724"/>
    <lineage>
        <taxon>Bacteria</taxon>
        <taxon>Pseudomonadati</taxon>
        <taxon>Bacteroidota</taxon>
        <taxon>Cytophagia</taxon>
        <taxon>Cytophagales</taxon>
        <taxon>Chryseotaleaceae</taxon>
        <taxon>Chryseotalea</taxon>
    </lineage>
</organism>
<feature type="chain" id="PRO_5019574356" evidence="1">
    <location>
        <begin position="23"/>
        <end position="680"/>
    </location>
</feature>
<dbReference type="EMBL" id="BHXQ01000005">
    <property type="protein sequence ID" value="GCC52522.1"/>
    <property type="molecule type" value="Genomic_DNA"/>
</dbReference>
<keyword evidence="3" id="KW-1185">Reference proteome</keyword>
<dbReference type="AlphaFoldDB" id="A0A401UCC3"/>